<feature type="transmembrane region" description="Helical" evidence="6">
    <location>
        <begin position="48"/>
        <end position="65"/>
    </location>
</feature>
<dbReference type="Proteomes" id="UP000808914">
    <property type="component" value="Unassembled WGS sequence"/>
</dbReference>
<reference evidence="7 8" key="1">
    <citation type="submission" date="2021-01" db="EMBL/GenBank/DDBJ databases">
        <title>Genomic Encyclopedia of Type Strains, Phase IV (KMG-IV): sequencing the most valuable type-strain genomes for metagenomic binning, comparative biology and taxonomic classification.</title>
        <authorList>
            <person name="Goeker M."/>
        </authorList>
    </citation>
    <scope>NUCLEOTIDE SEQUENCE [LARGE SCALE GENOMIC DNA]</scope>
    <source>
        <strain evidence="7 8">DSM 28236</strain>
    </source>
</reference>
<evidence type="ECO:0000256" key="4">
    <source>
        <dbReference type="ARBA" id="ARBA00022989"/>
    </source>
</evidence>
<keyword evidence="4 6" id="KW-1133">Transmembrane helix</keyword>
<dbReference type="PANTHER" id="PTHR30474">
    <property type="entry name" value="CELL CYCLE PROTEIN"/>
    <property type="match status" value="1"/>
</dbReference>
<keyword evidence="2 6" id="KW-0812">Transmembrane</keyword>
<feature type="transmembrane region" description="Helical" evidence="6">
    <location>
        <begin position="77"/>
        <end position="103"/>
    </location>
</feature>
<evidence type="ECO:0000313" key="7">
    <source>
        <dbReference type="EMBL" id="MBM7644046.1"/>
    </source>
</evidence>
<comment type="caution">
    <text evidence="7">The sequence shown here is derived from an EMBL/GenBank/DDBJ whole genome shotgun (WGS) entry which is preliminary data.</text>
</comment>
<evidence type="ECO:0000256" key="6">
    <source>
        <dbReference type="SAM" id="Phobius"/>
    </source>
</evidence>
<evidence type="ECO:0000256" key="2">
    <source>
        <dbReference type="ARBA" id="ARBA00022692"/>
    </source>
</evidence>
<feature type="transmembrane region" description="Helical" evidence="6">
    <location>
        <begin position="177"/>
        <end position="196"/>
    </location>
</feature>
<keyword evidence="8" id="KW-1185">Reference proteome</keyword>
<feature type="transmembrane region" description="Helical" evidence="6">
    <location>
        <begin position="152"/>
        <end position="171"/>
    </location>
</feature>
<sequence length="391" mass="43109">MNNNNSIFQRLDYTLIFLVFLLFCCSLLAINAAPPDPSAPGTNYVKKQIFWYVFSAIVGFLIAVLDYERLRMVHWFLYGFGILLLLGLTAASHGVPVPFAHASHGAWSWYRLPGLGQIQPSEFMKVFLILSLGQVVTSHNETYTVKSLREDFLLLGKIILVSAVPLLLILIQPDLGTALIMMSIIAAIIIVSGINWRIIVGIFSLIVLGLGGFIVCFLYAPHLISFILESHQVDRFYGWLWPYEYSNEQGYQLINSLNAIGSGQLFGHGGLKSSGIYLPEGQNDFIFASIAGSFGFIGAAIVVTLLFLLIYRIVHAAIATKDPFGSYICTGIIGMITFQIFENIGMTIQVMPITGITLPFLSYGGSSLLTCMASIGLVLSIQARTKLYMFD</sequence>
<protein>
    <submittedName>
        <fullName evidence="7">Cell division protein FtsW (Lipid II flippase)</fullName>
    </submittedName>
</protein>
<dbReference type="EMBL" id="JAFBER010000001">
    <property type="protein sequence ID" value="MBM7644046.1"/>
    <property type="molecule type" value="Genomic_DNA"/>
</dbReference>
<evidence type="ECO:0000256" key="3">
    <source>
        <dbReference type="ARBA" id="ARBA00022960"/>
    </source>
</evidence>
<evidence type="ECO:0000256" key="1">
    <source>
        <dbReference type="ARBA" id="ARBA00004141"/>
    </source>
</evidence>
<accession>A0ABS2PVY5</accession>
<name>A0ABS2PVY5_9BACL</name>
<feature type="transmembrane region" description="Helical" evidence="6">
    <location>
        <begin position="285"/>
        <end position="311"/>
    </location>
</feature>
<dbReference type="GO" id="GO:0051301">
    <property type="term" value="P:cell division"/>
    <property type="evidence" value="ECO:0007669"/>
    <property type="project" value="UniProtKB-KW"/>
</dbReference>
<proteinExistence type="predicted"/>
<dbReference type="InterPro" id="IPR001182">
    <property type="entry name" value="FtsW/RodA"/>
</dbReference>
<comment type="subcellular location">
    <subcellularLocation>
        <location evidence="1">Membrane</location>
        <topology evidence="1">Multi-pass membrane protein</topology>
    </subcellularLocation>
</comment>
<evidence type="ECO:0000256" key="5">
    <source>
        <dbReference type="ARBA" id="ARBA00023136"/>
    </source>
</evidence>
<organism evidence="7 8">
    <name type="scientific">Scopulibacillus daqui</name>
    <dbReference type="NCBI Taxonomy" id="1469162"/>
    <lineage>
        <taxon>Bacteria</taxon>
        <taxon>Bacillati</taxon>
        <taxon>Bacillota</taxon>
        <taxon>Bacilli</taxon>
        <taxon>Bacillales</taxon>
        <taxon>Sporolactobacillaceae</taxon>
        <taxon>Scopulibacillus</taxon>
    </lineage>
</organism>
<feature type="transmembrane region" description="Helical" evidence="6">
    <location>
        <begin position="323"/>
        <end position="341"/>
    </location>
</feature>
<evidence type="ECO:0000313" key="8">
    <source>
        <dbReference type="Proteomes" id="UP000808914"/>
    </source>
</evidence>
<feature type="transmembrane region" description="Helical" evidence="6">
    <location>
        <begin position="361"/>
        <end position="381"/>
    </location>
</feature>
<dbReference type="Pfam" id="PF01098">
    <property type="entry name" value="FTSW_RODA_SPOVE"/>
    <property type="match status" value="1"/>
</dbReference>
<dbReference type="RefSeq" id="WP_205002011.1">
    <property type="nucleotide sequence ID" value="NZ_JAFBER010000001.1"/>
</dbReference>
<keyword evidence="5 6" id="KW-0472">Membrane</keyword>
<keyword evidence="7" id="KW-0132">Cell division</keyword>
<gene>
    <name evidence="7" type="ORF">JOD45_000237</name>
</gene>
<dbReference type="PANTHER" id="PTHR30474:SF1">
    <property type="entry name" value="PEPTIDOGLYCAN GLYCOSYLTRANSFERASE MRDB"/>
    <property type="match status" value="1"/>
</dbReference>
<feature type="transmembrane region" description="Helical" evidence="6">
    <location>
        <begin position="203"/>
        <end position="228"/>
    </location>
</feature>
<keyword evidence="7" id="KW-0131">Cell cycle</keyword>
<keyword evidence="3" id="KW-0133">Cell shape</keyword>